<name>A8ZYM0_DESOH</name>
<evidence type="ECO:0000256" key="1">
    <source>
        <dbReference type="ARBA" id="ARBA00004141"/>
    </source>
</evidence>
<feature type="transmembrane region" description="Helical" evidence="5">
    <location>
        <begin position="64"/>
        <end position="84"/>
    </location>
</feature>
<evidence type="ECO:0000256" key="3">
    <source>
        <dbReference type="ARBA" id="ARBA00022989"/>
    </source>
</evidence>
<keyword evidence="4 5" id="KW-0472">Membrane</keyword>
<keyword evidence="3 5" id="KW-1133">Transmembrane helix</keyword>
<dbReference type="Proteomes" id="UP000008561">
    <property type="component" value="Chromosome"/>
</dbReference>
<dbReference type="eggNOG" id="COG4095">
    <property type="taxonomic scope" value="Bacteria"/>
</dbReference>
<evidence type="ECO:0008006" key="8">
    <source>
        <dbReference type="Google" id="ProtNLM"/>
    </source>
</evidence>
<keyword evidence="2 5" id="KW-0812">Transmembrane</keyword>
<dbReference type="GO" id="GO:0016020">
    <property type="term" value="C:membrane"/>
    <property type="evidence" value="ECO:0007669"/>
    <property type="project" value="UniProtKB-SubCell"/>
</dbReference>
<dbReference type="OrthoDB" id="122062at2"/>
<keyword evidence="7" id="KW-1185">Reference proteome</keyword>
<dbReference type="KEGG" id="dol:Dole_2942"/>
<dbReference type="Pfam" id="PF04193">
    <property type="entry name" value="PQ-loop"/>
    <property type="match status" value="1"/>
</dbReference>
<dbReference type="HOGENOM" id="CLU_2408486_0_0_7"/>
<dbReference type="Gene3D" id="1.20.1280.290">
    <property type="match status" value="1"/>
</dbReference>
<dbReference type="AlphaFoldDB" id="A8ZYM0"/>
<evidence type="ECO:0000256" key="2">
    <source>
        <dbReference type="ARBA" id="ARBA00022692"/>
    </source>
</evidence>
<reference evidence="6 7" key="1">
    <citation type="submission" date="2007-10" db="EMBL/GenBank/DDBJ databases">
        <title>Complete sequence of Desulfococcus oleovorans Hxd3.</title>
        <authorList>
            <consortium name="US DOE Joint Genome Institute"/>
            <person name="Copeland A."/>
            <person name="Lucas S."/>
            <person name="Lapidus A."/>
            <person name="Barry K."/>
            <person name="Glavina del Rio T."/>
            <person name="Dalin E."/>
            <person name="Tice H."/>
            <person name="Pitluck S."/>
            <person name="Kiss H."/>
            <person name="Brettin T."/>
            <person name="Bruce D."/>
            <person name="Detter J.C."/>
            <person name="Han C."/>
            <person name="Schmutz J."/>
            <person name="Larimer F."/>
            <person name="Land M."/>
            <person name="Hauser L."/>
            <person name="Kyrpides N."/>
            <person name="Kim E."/>
            <person name="Wawrik B."/>
            <person name="Richardson P."/>
        </authorList>
    </citation>
    <scope>NUCLEOTIDE SEQUENCE [LARGE SCALE GENOMIC DNA]</scope>
    <source>
        <strain evidence="7">DSM 6200 / JCM 39069 / Hxd3</strain>
    </source>
</reference>
<sequence>METGSVFELMGATGSFVLCVSAVPQIIKTYRLKCAEGLSGTYLTVLTAGLSLIMVYSVYTGDRIFIFGNAISLLLTIIMAGLWYKYGDRHKRKMIHDDLQSS</sequence>
<dbReference type="InterPro" id="IPR006603">
    <property type="entry name" value="PQ-loop_rpt"/>
</dbReference>
<comment type="subcellular location">
    <subcellularLocation>
        <location evidence="1">Membrane</location>
        <topology evidence="1">Multi-pass membrane protein</topology>
    </subcellularLocation>
</comment>
<dbReference type="EMBL" id="CP000859">
    <property type="protein sequence ID" value="ABW68745.1"/>
    <property type="molecule type" value="Genomic_DNA"/>
</dbReference>
<dbReference type="STRING" id="96561.Dole_2942"/>
<feature type="transmembrane region" description="Helical" evidence="5">
    <location>
        <begin position="6"/>
        <end position="27"/>
    </location>
</feature>
<evidence type="ECO:0000313" key="7">
    <source>
        <dbReference type="Proteomes" id="UP000008561"/>
    </source>
</evidence>
<accession>A8ZYM0</accession>
<evidence type="ECO:0000256" key="5">
    <source>
        <dbReference type="SAM" id="Phobius"/>
    </source>
</evidence>
<gene>
    <name evidence="6" type="ordered locus">Dole_2942</name>
</gene>
<feature type="transmembrane region" description="Helical" evidence="5">
    <location>
        <begin position="39"/>
        <end position="58"/>
    </location>
</feature>
<evidence type="ECO:0000256" key="4">
    <source>
        <dbReference type="ARBA" id="ARBA00023136"/>
    </source>
</evidence>
<proteinExistence type="predicted"/>
<protein>
    <recommendedName>
        <fullName evidence="8">PQ-loop repeat-containing protein</fullName>
    </recommendedName>
</protein>
<evidence type="ECO:0000313" key="6">
    <source>
        <dbReference type="EMBL" id="ABW68745.1"/>
    </source>
</evidence>
<organism evidence="6 7">
    <name type="scientific">Desulfosudis oleivorans (strain DSM 6200 / JCM 39069 / Hxd3)</name>
    <name type="common">Desulfococcus oleovorans</name>
    <dbReference type="NCBI Taxonomy" id="96561"/>
    <lineage>
        <taxon>Bacteria</taxon>
        <taxon>Pseudomonadati</taxon>
        <taxon>Thermodesulfobacteriota</taxon>
        <taxon>Desulfobacteria</taxon>
        <taxon>Desulfobacterales</taxon>
        <taxon>Desulfosudaceae</taxon>
        <taxon>Desulfosudis</taxon>
    </lineage>
</organism>
<dbReference type="RefSeq" id="WP_012176356.1">
    <property type="nucleotide sequence ID" value="NC_009943.1"/>
</dbReference>